<dbReference type="OrthoDB" id="2100988at2759"/>
<comment type="caution">
    <text evidence="1">The sequence shown here is derived from an EMBL/GenBank/DDBJ whole genome shotgun (WGS) entry which is preliminary data.</text>
</comment>
<protein>
    <submittedName>
        <fullName evidence="1">Uncharacterized protein</fullName>
    </submittedName>
</protein>
<dbReference type="PANTHER" id="PTHR34286">
    <property type="entry name" value="TRANSMEMBRANE PROTEIN"/>
    <property type="match status" value="1"/>
</dbReference>
<proteinExistence type="predicted"/>
<evidence type="ECO:0000313" key="1">
    <source>
        <dbReference type="EMBL" id="KAG6748071.1"/>
    </source>
</evidence>
<dbReference type="EMBL" id="JAAWWB010000028">
    <property type="protein sequence ID" value="KAG6748071.1"/>
    <property type="molecule type" value="Genomic_DNA"/>
</dbReference>
<dbReference type="PANTHER" id="PTHR34286:SF1">
    <property type="entry name" value="TRANSMEMBRANE PROTEIN"/>
    <property type="match status" value="1"/>
</dbReference>
<reference evidence="1" key="1">
    <citation type="journal article" date="2020" name="bioRxiv">
        <title>Hybrid origin of Populus tomentosa Carr. identified through genome sequencing and phylogenomic analysis.</title>
        <authorList>
            <person name="An X."/>
            <person name="Gao K."/>
            <person name="Chen Z."/>
            <person name="Li J."/>
            <person name="Yang X."/>
            <person name="Yang X."/>
            <person name="Zhou J."/>
            <person name="Guo T."/>
            <person name="Zhao T."/>
            <person name="Huang S."/>
            <person name="Miao D."/>
            <person name="Khan W.U."/>
            <person name="Rao P."/>
            <person name="Ye M."/>
            <person name="Lei B."/>
            <person name="Liao W."/>
            <person name="Wang J."/>
            <person name="Ji L."/>
            <person name="Li Y."/>
            <person name="Guo B."/>
            <person name="Mustafa N.S."/>
            <person name="Li S."/>
            <person name="Yun Q."/>
            <person name="Keller S.R."/>
            <person name="Mao J."/>
            <person name="Zhang R."/>
            <person name="Strauss S.H."/>
        </authorList>
    </citation>
    <scope>NUCLEOTIDE SEQUENCE</scope>
    <source>
        <strain evidence="1">GM15</strain>
        <tissue evidence="1">Leaf</tissue>
    </source>
</reference>
<gene>
    <name evidence="1" type="ORF">POTOM_047970</name>
</gene>
<keyword evidence="2" id="KW-1185">Reference proteome</keyword>
<name>A0A8X8C477_POPTO</name>
<evidence type="ECO:0000313" key="2">
    <source>
        <dbReference type="Proteomes" id="UP000886885"/>
    </source>
</evidence>
<organism evidence="1 2">
    <name type="scientific">Populus tomentosa</name>
    <name type="common">Chinese white poplar</name>
    <dbReference type="NCBI Taxonomy" id="118781"/>
    <lineage>
        <taxon>Eukaryota</taxon>
        <taxon>Viridiplantae</taxon>
        <taxon>Streptophyta</taxon>
        <taxon>Embryophyta</taxon>
        <taxon>Tracheophyta</taxon>
        <taxon>Spermatophyta</taxon>
        <taxon>Magnoliopsida</taxon>
        <taxon>eudicotyledons</taxon>
        <taxon>Gunneridae</taxon>
        <taxon>Pentapetalae</taxon>
        <taxon>rosids</taxon>
        <taxon>fabids</taxon>
        <taxon>Malpighiales</taxon>
        <taxon>Salicaceae</taxon>
        <taxon>Saliceae</taxon>
        <taxon>Populus</taxon>
    </lineage>
</organism>
<dbReference type="Proteomes" id="UP000886885">
    <property type="component" value="Chromosome 14D"/>
</dbReference>
<sequence length="211" mass="23650">MGGGGAEHGHGAEGAHGDFRAKVWSMSGGPYCRPKHWRRNTAIAMFGVFLICIPIAMKSAELELLVLPFVSVCGRVPPGVYINQSFDTFTHHKVYEMVVPYVSAHELCSVGDYIKFLLCILKRISYIDCSPASTLGVILLQSHNDGSQFHVSRAPREHLQFLLLMLRNFIALTFNSSSCQMIEQRPHQPVRPIPSQLWCKNFGTKDYNDVQ</sequence>
<dbReference type="AlphaFoldDB" id="A0A8X8C477"/>
<accession>A0A8X8C477</accession>